<evidence type="ECO:0000313" key="2">
    <source>
        <dbReference type="Proteomes" id="UP001228504"/>
    </source>
</evidence>
<dbReference type="Proteomes" id="UP001228504">
    <property type="component" value="Unassembled WGS sequence"/>
</dbReference>
<accession>A0ABT9UV21</accession>
<name>A0ABT9UV21_9FIRM</name>
<reference evidence="1 2" key="1">
    <citation type="submission" date="2023-07" db="EMBL/GenBank/DDBJ databases">
        <title>Genomic Encyclopedia of Type Strains, Phase IV (KMG-IV): sequencing the most valuable type-strain genomes for metagenomic binning, comparative biology and taxonomic classification.</title>
        <authorList>
            <person name="Goeker M."/>
        </authorList>
    </citation>
    <scope>NUCLEOTIDE SEQUENCE [LARGE SCALE GENOMIC DNA]</scope>
    <source>
        <strain evidence="1 2">DSM 20694</strain>
    </source>
</reference>
<protein>
    <submittedName>
        <fullName evidence="1">Uncharacterized protein</fullName>
    </submittedName>
</protein>
<proteinExistence type="predicted"/>
<comment type="caution">
    <text evidence="1">The sequence shown here is derived from an EMBL/GenBank/DDBJ whole genome shotgun (WGS) entry which is preliminary data.</text>
</comment>
<dbReference type="EMBL" id="JAUSUF010000007">
    <property type="protein sequence ID" value="MDQ0150172.1"/>
    <property type="molecule type" value="Genomic_DNA"/>
</dbReference>
<dbReference type="RefSeq" id="WP_307486692.1">
    <property type="nucleotide sequence ID" value="NZ_JAUSUF010000007.1"/>
</dbReference>
<organism evidence="1 2">
    <name type="scientific">Eubacterium multiforme</name>
    <dbReference type="NCBI Taxonomy" id="83339"/>
    <lineage>
        <taxon>Bacteria</taxon>
        <taxon>Bacillati</taxon>
        <taxon>Bacillota</taxon>
        <taxon>Clostridia</taxon>
        <taxon>Eubacteriales</taxon>
        <taxon>Eubacteriaceae</taxon>
        <taxon>Eubacterium</taxon>
    </lineage>
</organism>
<gene>
    <name evidence="1" type="ORF">J2S18_002110</name>
</gene>
<evidence type="ECO:0000313" key="1">
    <source>
        <dbReference type="EMBL" id="MDQ0150172.1"/>
    </source>
</evidence>
<sequence length="370" mass="40830">MKKRSLFLIFIIFILCIVGCKKATTNDSNSDGFNSKIANERAIQYMERLKSNDIEGANKISMPELAASNKVKDIANMPIVAFSSGNIIETGKSAYITFYCSRAKGEVSDASLDVITLKIAKEKNEYKISDMKSDTMKQLYHKGSELRAINKDTGTSELVLRLKDIPLEMYPKENKPAIKMVKIPKDKFSTFGISFTGGNIALSTTDGKDSFVGVAIVEEANISEASAKPLNNLIAEGGAGGKGSEGVDENSLKEILEKPIAQKILAYDIIPDSSVKRMIFNEEDGNLIVQYTKGKGKGLGMKIYKNPDGELLEIEFEKIFPIDKYSINYESATKSDIIIKVISLKDKGDVSQELLGNYRIDLLEQTLEKI</sequence>
<keyword evidence="2" id="KW-1185">Reference proteome</keyword>